<dbReference type="Pfam" id="PF00067">
    <property type="entry name" value="p450"/>
    <property type="match status" value="1"/>
</dbReference>
<dbReference type="Gramene" id="EOY20993">
    <property type="protein sequence ID" value="EOY20993"/>
    <property type="gene ID" value="TCM_012311"/>
</dbReference>
<evidence type="ECO:0000256" key="9">
    <source>
        <dbReference type="ARBA" id="ARBA00023136"/>
    </source>
</evidence>
<protein>
    <submittedName>
        <fullName evidence="13">Cytochrome P450 superfamily protein</fullName>
    </submittedName>
</protein>
<comment type="cofactor">
    <cofactor evidence="1 10">
        <name>heme</name>
        <dbReference type="ChEBI" id="CHEBI:30413"/>
    </cofactor>
</comment>
<sequence>MCPSTYALLLAFLATLISVLYILRSTSQPKHSKNDRKLPPGPWALPIIGNLHMLGKLPHRTLHHLAQKYGSIMSIRLGYVPTIVVSSPQAAELFLKTHDTIFDSRPKVQGSEYLSYGTKGLAFAQYGSYWRTVRKWCTLQLLSASKVEFFAPKRRTELQSLVKLLKNAAAASEVVDLSAKVGELIEDIMYRMILGRCKDDKFDLKPLIHEGIRLLGTFNLADFVPFLAPLDLQGLRQRFESVRKACDKFLEEIIDEHEKLNKGQQKQHRDFVDFMLSYLNQPMNPNDEEQTYIIDRTNIKAIILDMIAAALETSAVVIEWALAEIIRHPRVKSRLQKELEAVVGMNRMVEEADLANLTYLDMVIKESLRLHPVAPLLIPHESMEDVTINGYHIPKKSRILINIWAIGRDPNVWSDNVEDFLPERFVGSNVDLRGHDFQLIPFGSGRRGCPGLQLGLTTVRLALAQLVHCFEWELPNGMLPNDLSMSEKFGLSAPRAEHLLARPVYRLPDKRL</sequence>
<dbReference type="GO" id="GO:0016709">
    <property type="term" value="F:oxidoreductase activity, acting on paired donors, with incorporation or reduction of molecular oxygen, NAD(P)H as one donor, and incorporation of one atom of oxygen"/>
    <property type="evidence" value="ECO:0000318"/>
    <property type="project" value="GO_Central"/>
</dbReference>
<dbReference type="Gene3D" id="1.10.630.10">
    <property type="entry name" value="Cytochrome P450"/>
    <property type="match status" value="1"/>
</dbReference>
<organism evidence="13 14">
    <name type="scientific">Theobroma cacao</name>
    <name type="common">Cacao</name>
    <name type="synonym">Cocoa</name>
    <dbReference type="NCBI Taxonomy" id="3641"/>
    <lineage>
        <taxon>Eukaryota</taxon>
        <taxon>Viridiplantae</taxon>
        <taxon>Streptophyta</taxon>
        <taxon>Embryophyta</taxon>
        <taxon>Tracheophyta</taxon>
        <taxon>Spermatophyta</taxon>
        <taxon>Magnoliopsida</taxon>
        <taxon>eudicotyledons</taxon>
        <taxon>Gunneridae</taxon>
        <taxon>Pentapetalae</taxon>
        <taxon>rosids</taxon>
        <taxon>malvids</taxon>
        <taxon>Malvales</taxon>
        <taxon>Malvaceae</taxon>
        <taxon>Byttnerioideae</taxon>
        <taxon>Theobroma</taxon>
    </lineage>
</organism>
<evidence type="ECO:0000313" key="14">
    <source>
        <dbReference type="Proteomes" id="UP000026915"/>
    </source>
</evidence>
<dbReference type="PRINTS" id="PR00463">
    <property type="entry name" value="EP450I"/>
</dbReference>
<keyword evidence="8 11" id="KW-0503">Monooxygenase</keyword>
<dbReference type="HOGENOM" id="CLU_001570_4_1_1"/>
<dbReference type="PANTHER" id="PTHR47943:SF9">
    <property type="entry name" value="CYTOCHROME P450"/>
    <property type="match status" value="1"/>
</dbReference>
<dbReference type="AlphaFoldDB" id="A0A061FV72"/>
<dbReference type="InParanoid" id="A0A061FV72"/>
<dbReference type="STRING" id="3641.A0A061FV72"/>
<feature type="binding site" description="axial binding residue" evidence="10">
    <location>
        <position position="449"/>
    </location>
    <ligand>
        <name>heme</name>
        <dbReference type="ChEBI" id="CHEBI:30413"/>
    </ligand>
    <ligandPart>
        <name>Fe</name>
        <dbReference type="ChEBI" id="CHEBI:18248"/>
    </ligandPart>
</feature>
<keyword evidence="14" id="KW-1185">Reference proteome</keyword>
<dbReference type="PROSITE" id="PS00086">
    <property type="entry name" value="CYTOCHROME_P450"/>
    <property type="match status" value="1"/>
</dbReference>
<evidence type="ECO:0000256" key="8">
    <source>
        <dbReference type="ARBA" id="ARBA00023033"/>
    </source>
</evidence>
<proteinExistence type="inferred from homology"/>
<reference evidence="13 14" key="1">
    <citation type="journal article" date="2013" name="Genome Biol.">
        <title>The genome sequence of the most widely cultivated cacao type and its use to identify candidate genes regulating pod color.</title>
        <authorList>
            <person name="Motamayor J.C."/>
            <person name="Mockaitis K."/>
            <person name="Schmutz J."/>
            <person name="Haiminen N."/>
            <person name="Iii D.L."/>
            <person name="Cornejo O."/>
            <person name="Findley S.D."/>
            <person name="Zheng P."/>
            <person name="Utro F."/>
            <person name="Royaert S."/>
            <person name="Saski C."/>
            <person name="Jenkins J."/>
            <person name="Podicheti R."/>
            <person name="Zhao M."/>
            <person name="Scheffler B.E."/>
            <person name="Stack J.C."/>
            <person name="Feltus F.A."/>
            <person name="Mustiga G.M."/>
            <person name="Amores F."/>
            <person name="Phillips W."/>
            <person name="Marelli J.P."/>
            <person name="May G.D."/>
            <person name="Shapiro H."/>
            <person name="Ma J."/>
            <person name="Bustamante C.D."/>
            <person name="Schnell R.J."/>
            <person name="Main D."/>
            <person name="Gilbert D."/>
            <person name="Parida L."/>
            <person name="Kuhn D.N."/>
        </authorList>
    </citation>
    <scope>NUCLEOTIDE SEQUENCE [LARGE SCALE GENOMIC DNA]</scope>
    <source>
        <strain evidence="14">cv. Matina 1-6</strain>
    </source>
</reference>
<name>A0A061FV72_THECC</name>
<dbReference type="GO" id="GO:0005506">
    <property type="term" value="F:iron ion binding"/>
    <property type="evidence" value="ECO:0007669"/>
    <property type="project" value="InterPro"/>
</dbReference>
<evidence type="ECO:0000256" key="10">
    <source>
        <dbReference type="PIRSR" id="PIRSR602401-1"/>
    </source>
</evidence>
<keyword evidence="5 10" id="KW-0479">Metal-binding</keyword>
<keyword evidence="12" id="KW-1133">Transmembrane helix</keyword>
<evidence type="ECO:0000256" key="3">
    <source>
        <dbReference type="ARBA" id="ARBA00010617"/>
    </source>
</evidence>
<dbReference type="SUPFAM" id="SSF48264">
    <property type="entry name" value="Cytochrome P450"/>
    <property type="match status" value="1"/>
</dbReference>
<evidence type="ECO:0000256" key="6">
    <source>
        <dbReference type="ARBA" id="ARBA00023002"/>
    </source>
</evidence>
<evidence type="ECO:0000256" key="2">
    <source>
        <dbReference type="ARBA" id="ARBA00004370"/>
    </source>
</evidence>
<dbReference type="CDD" id="cd11072">
    <property type="entry name" value="CYP71-like"/>
    <property type="match status" value="1"/>
</dbReference>
<dbReference type="InterPro" id="IPR002401">
    <property type="entry name" value="Cyt_P450_E_grp-I"/>
</dbReference>
<evidence type="ECO:0000256" key="1">
    <source>
        <dbReference type="ARBA" id="ARBA00001971"/>
    </source>
</evidence>
<comment type="similarity">
    <text evidence="3 11">Belongs to the cytochrome P450 family.</text>
</comment>
<evidence type="ECO:0000256" key="12">
    <source>
        <dbReference type="SAM" id="Phobius"/>
    </source>
</evidence>
<keyword evidence="12" id="KW-0812">Transmembrane</keyword>
<dbReference type="PRINTS" id="PR00385">
    <property type="entry name" value="P450"/>
</dbReference>
<evidence type="ECO:0000256" key="11">
    <source>
        <dbReference type="RuleBase" id="RU000461"/>
    </source>
</evidence>
<dbReference type="EMBL" id="CM001881">
    <property type="protein sequence ID" value="EOY20993.1"/>
    <property type="molecule type" value="Genomic_DNA"/>
</dbReference>
<dbReference type="eggNOG" id="KOG0156">
    <property type="taxonomic scope" value="Eukaryota"/>
</dbReference>
<dbReference type="GO" id="GO:0016020">
    <property type="term" value="C:membrane"/>
    <property type="evidence" value="ECO:0000318"/>
    <property type="project" value="GO_Central"/>
</dbReference>
<dbReference type="PANTHER" id="PTHR47943">
    <property type="entry name" value="CYTOCHROME P450 93A3-LIKE"/>
    <property type="match status" value="1"/>
</dbReference>
<dbReference type="InterPro" id="IPR017972">
    <property type="entry name" value="Cyt_P450_CS"/>
</dbReference>
<dbReference type="Proteomes" id="UP000026915">
    <property type="component" value="Chromosome 3"/>
</dbReference>
<accession>A0A061FV72</accession>
<dbReference type="InterPro" id="IPR036396">
    <property type="entry name" value="Cyt_P450_sf"/>
</dbReference>
<dbReference type="GO" id="GO:0020037">
    <property type="term" value="F:heme binding"/>
    <property type="evidence" value="ECO:0007669"/>
    <property type="project" value="InterPro"/>
</dbReference>
<keyword evidence="6 11" id="KW-0560">Oxidoreductase</keyword>
<evidence type="ECO:0000256" key="7">
    <source>
        <dbReference type="ARBA" id="ARBA00023004"/>
    </source>
</evidence>
<evidence type="ECO:0000313" key="13">
    <source>
        <dbReference type="EMBL" id="EOY20993.1"/>
    </source>
</evidence>
<keyword evidence="7 10" id="KW-0408">Iron</keyword>
<dbReference type="InterPro" id="IPR001128">
    <property type="entry name" value="Cyt_P450"/>
</dbReference>
<dbReference type="OMA" id="QWAMLYM"/>
<dbReference type="FunFam" id="1.10.630.10:FF:000011">
    <property type="entry name" value="Cytochrome P450 83B1"/>
    <property type="match status" value="1"/>
</dbReference>
<feature type="transmembrane region" description="Helical" evidence="12">
    <location>
        <begin position="6"/>
        <end position="23"/>
    </location>
</feature>
<gene>
    <name evidence="13" type="ORF">TCM_012311</name>
</gene>
<evidence type="ECO:0000256" key="5">
    <source>
        <dbReference type="ARBA" id="ARBA00022723"/>
    </source>
</evidence>
<evidence type="ECO:0000256" key="4">
    <source>
        <dbReference type="ARBA" id="ARBA00022617"/>
    </source>
</evidence>
<keyword evidence="4 10" id="KW-0349">Heme</keyword>
<keyword evidence="9 12" id="KW-0472">Membrane</keyword>
<comment type="subcellular location">
    <subcellularLocation>
        <location evidence="2">Membrane</location>
    </subcellularLocation>
</comment>